<gene>
    <name evidence="2" type="ORF">ABIV_0288</name>
    <name evidence="3" type="ORF">CRV05_09810</name>
</gene>
<dbReference type="Proteomes" id="UP000289193">
    <property type="component" value="Unassembled WGS sequence"/>
</dbReference>
<dbReference type="KEGG" id="hbv:ABIV_0288"/>
<dbReference type="InterPro" id="IPR036249">
    <property type="entry name" value="Thioredoxin-like_sf"/>
</dbReference>
<dbReference type="PANTHER" id="PTHR35272">
    <property type="entry name" value="THIOL:DISULFIDE INTERCHANGE PROTEIN DSBC-RELATED"/>
    <property type="match status" value="1"/>
</dbReference>
<feature type="domain" description="Thioredoxin" evidence="1">
    <location>
        <begin position="67"/>
        <end position="242"/>
    </location>
</feature>
<dbReference type="Proteomes" id="UP000253850">
    <property type="component" value="Chromosome"/>
</dbReference>
<dbReference type="PANTHER" id="PTHR35272:SF3">
    <property type="entry name" value="THIOL:DISULFIDE INTERCHANGE PROTEIN DSBC"/>
    <property type="match status" value="1"/>
</dbReference>
<evidence type="ECO:0000313" key="3">
    <source>
        <dbReference type="EMBL" id="RXK09585.1"/>
    </source>
</evidence>
<keyword evidence="5" id="KW-1185">Reference proteome</keyword>
<dbReference type="AlphaFoldDB" id="A0AAX2A6J2"/>
<accession>A0AAX2A6J2</accession>
<proteinExistence type="predicted"/>
<dbReference type="InterPro" id="IPR051470">
    <property type="entry name" value="Thiol:disulfide_interchange"/>
</dbReference>
<reference evidence="3 5" key="1">
    <citation type="submission" date="2017-10" db="EMBL/GenBank/DDBJ databases">
        <title>Genomics of the genus Arcobacter.</title>
        <authorList>
            <person name="Perez-Cataluna A."/>
            <person name="Figueras M.J."/>
        </authorList>
    </citation>
    <scope>NUCLEOTIDE SEQUENCE [LARGE SCALE GENOMIC DNA]</scope>
    <source>
        <strain evidence="3 5">CECT 7835</strain>
    </source>
</reference>
<dbReference type="GO" id="GO:0016853">
    <property type="term" value="F:isomerase activity"/>
    <property type="evidence" value="ECO:0007669"/>
    <property type="project" value="UniProtKB-KW"/>
</dbReference>
<dbReference type="CDD" id="cd02972">
    <property type="entry name" value="DsbA_family"/>
    <property type="match status" value="1"/>
</dbReference>
<protein>
    <submittedName>
        <fullName evidence="3">Disulfide bond formation protein DsbA</fullName>
    </submittedName>
    <submittedName>
        <fullName evidence="2">Protein disulfide isomerase</fullName>
    </submittedName>
</protein>
<dbReference type="PROSITE" id="PS51352">
    <property type="entry name" value="THIOREDOXIN_2"/>
    <property type="match status" value="1"/>
</dbReference>
<evidence type="ECO:0000313" key="4">
    <source>
        <dbReference type="Proteomes" id="UP000253850"/>
    </source>
</evidence>
<keyword evidence="2" id="KW-0413">Isomerase</keyword>
<reference evidence="2 4" key="2">
    <citation type="submission" date="2018-07" db="EMBL/GenBank/DDBJ databases">
        <title>Complete genome of the Arcobacter bivalviorum type strain LMG 26154.</title>
        <authorList>
            <person name="Miller W.G."/>
            <person name="Yee E."/>
            <person name="Bono J.L."/>
        </authorList>
    </citation>
    <scope>NUCLEOTIDE SEQUENCE [LARGE SCALE GENOMIC DNA]</scope>
    <source>
        <strain evidence="2 4">LMG 26154</strain>
    </source>
</reference>
<dbReference type="Gene3D" id="3.40.30.10">
    <property type="entry name" value="Glutaredoxin"/>
    <property type="match status" value="1"/>
</dbReference>
<sequence>MILKSLLPIFLVAVFLNADNLENKVLEFEKKRFSQNPRVELNKLSVFMKKELSQKGWYGFIVDIEATMAGNKVNAKDVVFTNGEVVTSELYDLTSGTSLKDVMTPKLTDKYYDKKRLIAGNHNAKDKIVIFSDPLCPFCMDYVPDVINHVKKYEDKIALYYYHFPLLSIHPAAAPLVRLMAKAKEDGIANIEEKVYSVYWDEKFSSKENDADVIIKAFNKEFKTSYTKKDINSKRVGEEIFEDVKMGEDVLVQGTPTIFINGEQDKSKLKYEMLGK</sequence>
<evidence type="ECO:0000313" key="2">
    <source>
        <dbReference type="EMBL" id="AXH11320.1"/>
    </source>
</evidence>
<evidence type="ECO:0000313" key="5">
    <source>
        <dbReference type="Proteomes" id="UP000289193"/>
    </source>
</evidence>
<dbReference type="EMBL" id="CP031217">
    <property type="protein sequence ID" value="AXH11320.1"/>
    <property type="molecule type" value="Genomic_DNA"/>
</dbReference>
<dbReference type="Pfam" id="PF13462">
    <property type="entry name" value="Thioredoxin_4"/>
    <property type="match status" value="1"/>
</dbReference>
<dbReference type="SUPFAM" id="SSF52833">
    <property type="entry name" value="Thioredoxin-like"/>
    <property type="match status" value="1"/>
</dbReference>
<evidence type="ECO:0000259" key="1">
    <source>
        <dbReference type="PROSITE" id="PS51352"/>
    </source>
</evidence>
<name>A0AAX2A6J2_9BACT</name>
<dbReference type="EMBL" id="PDKM01000005">
    <property type="protein sequence ID" value="RXK09585.1"/>
    <property type="molecule type" value="Genomic_DNA"/>
</dbReference>
<organism evidence="3 5">
    <name type="scientific">Halarcobacter bivalviorum</name>
    <dbReference type="NCBI Taxonomy" id="663364"/>
    <lineage>
        <taxon>Bacteria</taxon>
        <taxon>Pseudomonadati</taxon>
        <taxon>Campylobacterota</taxon>
        <taxon>Epsilonproteobacteria</taxon>
        <taxon>Campylobacterales</taxon>
        <taxon>Arcobacteraceae</taxon>
        <taxon>Halarcobacter</taxon>
    </lineage>
</organism>
<dbReference type="RefSeq" id="WP_114838201.1">
    <property type="nucleotide sequence ID" value="NZ_CP031217.1"/>
</dbReference>
<dbReference type="InterPro" id="IPR013766">
    <property type="entry name" value="Thioredoxin_domain"/>
</dbReference>
<dbReference type="InterPro" id="IPR012336">
    <property type="entry name" value="Thioredoxin-like_fold"/>
</dbReference>